<dbReference type="InterPro" id="IPR017101">
    <property type="entry name" value="P-loop_ATP/GTP-bd_All4644_prd"/>
</dbReference>
<evidence type="ECO:0000313" key="2">
    <source>
        <dbReference type="Proteomes" id="UP000625210"/>
    </source>
</evidence>
<sequence>MDIRVPENSLIQLCGAPGCGKSTFAHRYFLPTQVVSSDHCRQMVCDDVHNMRVNKETFSLVRHIVRLRLSLGRLTVVDATSLRRVYRSEMQALAREYGFHTVLILLDMPLSRCLEQNRNRDRQVDPIVIEKYHQQLQTTKERIKGEGFDQVVLVTEEDLPDVTVYLEVNTTDRKG</sequence>
<organism evidence="1 2">
    <name type="scientific">Marinithermofilum abyssi</name>
    <dbReference type="NCBI Taxonomy" id="1571185"/>
    <lineage>
        <taxon>Bacteria</taxon>
        <taxon>Bacillati</taxon>
        <taxon>Bacillota</taxon>
        <taxon>Bacilli</taxon>
        <taxon>Bacillales</taxon>
        <taxon>Thermoactinomycetaceae</taxon>
        <taxon>Marinithermofilum</taxon>
    </lineage>
</organism>
<dbReference type="Proteomes" id="UP000625210">
    <property type="component" value="Unassembled WGS sequence"/>
</dbReference>
<dbReference type="EMBL" id="BMHQ01000009">
    <property type="protein sequence ID" value="GGE22979.1"/>
    <property type="molecule type" value="Genomic_DNA"/>
</dbReference>
<gene>
    <name evidence="1" type="ORF">GCM10011571_26310</name>
</gene>
<dbReference type="Pfam" id="PF13671">
    <property type="entry name" value="AAA_33"/>
    <property type="match status" value="1"/>
</dbReference>
<name>A0A8J2Y9H6_9BACL</name>
<accession>A0A8J2Y9H6</accession>
<dbReference type="AlphaFoldDB" id="A0A8J2Y9H6"/>
<dbReference type="PANTHER" id="PTHR12435">
    <property type="match status" value="1"/>
</dbReference>
<keyword evidence="2" id="KW-1185">Reference proteome</keyword>
<dbReference type="PIRSF" id="PIRSF037081">
    <property type="entry name" value="P-loop_All4644_prd"/>
    <property type="match status" value="1"/>
</dbReference>
<dbReference type="SUPFAM" id="SSF52540">
    <property type="entry name" value="P-loop containing nucleoside triphosphate hydrolases"/>
    <property type="match status" value="1"/>
</dbReference>
<comment type="caution">
    <text evidence="1">The sequence shown here is derived from an EMBL/GenBank/DDBJ whole genome shotgun (WGS) entry which is preliminary data.</text>
</comment>
<protein>
    <submittedName>
        <fullName evidence="1">Uncharacterized protein</fullName>
    </submittedName>
</protein>
<dbReference type="RefSeq" id="WP_188648351.1">
    <property type="nucleotide sequence ID" value="NZ_BMHQ01000009.1"/>
</dbReference>
<dbReference type="InterPro" id="IPR027417">
    <property type="entry name" value="P-loop_NTPase"/>
</dbReference>
<evidence type="ECO:0000313" key="1">
    <source>
        <dbReference type="EMBL" id="GGE22979.1"/>
    </source>
</evidence>
<reference evidence="1" key="2">
    <citation type="submission" date="2020-09" db="EMBL/GenBank/DDBJ databases">
        <authorList>
            <person name="Sun Q."/>
            <person name="Zhou Y."/>
        </authorList>
    </citation>
    <scope>NUCLEOTIDE SEQUENCE</scope>
    <source>
        <strain evidence="1">CGMCC 1.15179</strain>
    </source>
</reference>
<dbReference type="Gene3D" id="3.40.50.300">
    <property type="entry name" value="P-loop containing nucleotide triphosphate hydrolases"/>
    <property type="match status" value="1"/>
</dbReference>
<reference evidence="1" key="1">
    <citation type="journal article" date="2014" name="Int. J. Syst. Evol. Microbiol.">
        <title>Complete genome sequence of Corynebacterium casei LMG S-19264T (=DSM 44701T), isolated from a smear-ripened cheese.</title>
        <authorList>
            <consortium name="US DOE Joint Genome Institute (JGI-PGF)"/>
            <person name="Walter F."/>
            <person name="Albersmeier A."/>
            <person name="Kalinowski J."/>
            <person name="Ruckert C."/>
        </authorList>
    </citation>
    <scope>NUCLEOTIDE SEQUENCE</scope>
    <source>
        <strain evidence="1">CGMCC 1.15179</strain>
    </source>
</reference>
<proteinExistence type="predicted"/>